<evidence type="ECO:0000256" key="2">
    <source>
        <dbReference type="ARBA" id="ARBA00022630"/>
    </source>
</evidence>
<dbReference type="PANTHER" id="PTHR43656">
    <property type="entry name" value="BINDING OXIDOREDUCTASE, PUTATIVE (AFU_ORTHOLOGUE AFUA_2G08260)-RELATED"/>
    <property type="match status" value="1"/>
</dbReference>
<evidence type="ECO:0000259" key="5">
    <source>
        <dbReference type="Pfam" id="PF00724"/>
    </source>
</evidence>
<accession>A0A8K0TKT5</accession>
<dbReference type="Pfam" id="PF00724">
    <property type="entry name" value="Oxidored_FMN"/>
    <property type="match status" value="1"/>
</dbReference>
<sequence length="417" mass="45209">MAVKTTSVASPITLRCGLTLPNRLIKAAMAEHEVGSDMLPNDALFSSYEPWSEGGWGMVMTGNVQIDGRYLGHNGDVAYNESVSYEKQLSAWKRWAEVCTRHGTPTIVQINHPGRQSPPFAGSKGFWDKTISSSAVPMSLGNGCLPAVLGRLVFGTPKEMTKEDIQHVVQGFAKTAKLAAEAGFAGAEIHGAHGYLIDQFMSEKVNQRTDEYGGSPAKRVRIVIEIIEAIRAVVPASFCIGIKFNSVDHQSEERLRECVEGLKVITDAGIDFMEVSGGSYENPRMMGIDITSEKQADSTKAREAFFLQFASRIRLEFPDTPLMVTGGFRTRKGMQAALDAGDCELIGVGRPAALDPALPLTKILNTHLGDEEATLYARKPQTSRAVEALGLKSLMGVLGAGAETAWYSKKIRDLGKL</sequence>
<dbReference type="GO" id="GO:0016491">
    <property type="term" value="F:oxidoreductase activity"/>
    <property type="evidence" value="ECO:0007669"/>
    <property type="project" value="UniProtKB-KW"/>
</dbReference>
<dbReference type="InterPro" id="IPR013785">
    <property type="entry name" value="Aldolase_TIM"/>
</dbReference>
<evidence type="ECO:0000313" key="6">
    <source>
        <dbReference type="EMBL" id="KAH7362046.1"/>
    </source>
</evidence>
<keyword evidence="2" id="KW-0285">Flavoprotein</keyword>
<dbReference type="InterPro" id="IPR001155">
    <property type="entry name" value="OxRdtase_FMN_N"/>
</dbReference>
<dbReference type="GO" id="GO:0010181">
    <property type="term" value="F:FMN binding"/>
    <property type="evidence" value="ECO:0007669"/>
    <property type="project" value="InterPro"/>
</dbReference>
<keyword evidence="3" id="KW-0288">FMN</keyword>
<dbReference type="InterPro" id="IPR051799">
    <property type="entry name" value="NADH_flavin_oxidoreductase"/>
</dbReference>
<dbReference type="EMBL" id="JAGPXD010000003">
    <property type="protein sequence ID" value="KAH7362046.1"/>
    <property type="molecule type" value="Genomic_DNA"/>
</dbReference>
<dbReference type="AlphaFoldDB" id="A0A8K0TKT5"/>
<comment type="similarity">
    <text evidence="1">Belongs to the NADH:flavin oxidoreductase/NADH oxidase family.</text>
</comment>
<dbReference type="Proteomes" id="UP000813385">
    <property type="component" value="Unassembled WGS sequence"/>
</dbReference>
<evidence type="ECO:0000256" key="4">
    <source>
        <dbReference type="ARBA" id="ARBA00023002"/>
    </source>
</evidence>
<protein>
    <submittedName>
        <fullName evidence="6">NADH:flavin oxidoreductase/NADH oxidase</fullName>
    </submittedName>
</protein>
<organism evidence="6 7">
    <name type="scientific">Plectosphaerella cucumerina</name>
    <dbReference type="NCBI Taxonomy" id="40658"/>
    <lineage>
        <taxon>Eukaryota</taxon>
        <taxon>Fungi</taxon>
        <taxon>Dikarya</taxon>
        <taxon>Ascomycota</taxon>
        <taxon>Pezizomycotina</taxon>
        <taxon>Sordariomycetes</taxon>
        <taxon>Hypocreomycetidae</taxon>
        <taxon>Glomerellales</taxon>
        <taxon>Plectosphaerellaceae</taxon>
        <taxon>Plectosphaerella</taxon>
    </lineage>
</organism>
<dbReference type="PANTHER" id="PTHR43656:SF2">
    <property type="entry name" value="BINDING OXIDOREDUCTASE, PUTATIVE (AFU_ORTHOLOGUE AFUA_2G08260)-RELATED"/>
    <property type="match status" value="1"/>
</dbReference>
<keyword evidence="4" id="KW-0560">Oxidoreductase</keyword>
<evidence type="ECO:0000256" key="3">
    <source>
        <dbReference type="ARBA" id="ARBA00022643"/>
    </source>
</evidence>
<keyword evidence="7" id="KW-1185">Reference proteome</keyword>
<comment type="caution">
    <text evidence="6">The sequence shown here is derived from an EMBL/GenBank/DDBJ whole genome shotgun (WGS) entry which is preliminary data.</text>
</comment>
<dbReference type="Gene3D" id="3.20.20.70">
    <property type="entry name" value="Aldolase class I"/>
    <property type="match status" value="1"/>
</dbReference>
<evidence type="ECO:0000256" key="1">
    <source>
        <dbReference type="ARBA" id="ARBA00005979"/>
    </source>
</evidence>
<gene>
    <name evidence="6" type="ORF">B0T11DRAFT_80153</name>
</gene>
<dbReference type="OrthoDB" id="1663137at2759"/>
<feature type="domain" description="NADH:flavin oxidoreductase/NADH oxidase N-terminal" evidence="5">
    <location>
        <begin position="10"/>
        <end position="359"/>
    </location>
</feature>
<evidence type="ECO:0000313" key="7">
    <source>
        <dbReference type="Proteomes" id="UP000813385"/>
    </source>
</evidence>
<name>A0A8K0TKT5_9PEZI</name>
<proteinExistence type="inferred from homology"/>
<reference evidence="6" key="1">
    <citation type="journal article" date="2021" name="Nat. Commun.">
        <title>Genetic determinants of endophytism in the Arabidopsis root mycobiome.</title>
        <authorList>
            <person name="Mesny F."/>
            <person name="Miyauchi S."/>
            <person name="Thiergart T."/>
            <person name="Pickel B."/>
            <person name="Atanasova L."/>
            <person name="Karlsson M."/>
            <person name="Huettel B."/>
            <person name="Barry K.W."/>
            <person name="Haridas S."/>
            <person name="Chen C."/>
            <person name="Bauer D."/>
            <person name="Andreopoulos W."/>
            <person name="Pangilinan J."/>
            <person name="LaButti K."/>
            <person name="Riley R."/>
            <person name="Lipzen A."/>
            <person name="Clum A."/>
            <person name="Drula E."/>
            <person name="Henrissat B."/>
            <person name="Kohler A."/>
            <person name="Grigoriev I.V."/>
            <person name="Martin F.M."/>
            <person name="Hacquard S."/>
        </authorList>
    </citation>
    <scope>NUCLEOTIDE SEQUENCE</scope>
    <source>
        <strain evidence="6">MPI-CAGE-AT-0016</strain>
    </source>
</reference>
<dbReference type="SUPFAM" id="SSF51395">
    <property type="entry name" value="FMN-linked oxidoreductases"/>
    <property type="match status" value="1"/>
</dbReference>